<dbReference type="InterPro" id="IPR012348">
    <property type="entry name" value="RNR-like"/>
</dbReference>
<sequence length="81" mass="9181">MWAREHLGFVYTSFQERATAVSHGNTAHLARARGDNVLTRFCGTIAANEKRHETAYARIVEQQLRLDPDGAIYDFFMPPAD</sequence>
<dbReference type="EMBL" id="JAUUTY010000004">
    <property type="protein sequence ID" value="KAK1652131.1"/>
    <property type="molecule type" value="Genomic_DNA"/>
</dbReference>
<evidence type="ECO:0000313" key="13">
    <source>
        <dbReference type="Proteomes" id="UP001231189"/>
    </source>
</evidence>
<dbReference type="PANTHER" id="PTHR31155:SF31">
    <property type="entry name" value="STEAROYL-[ACYL-CARRIER-PROTEIN] 9-DESATURASE 6, CHLOROPLASTIC"/>
    <property type="match status" value="1"/>
</dbReference>
<keyword evidence="4" id="KW-0444">Lipid biosynthesis</keyword>
<gene>
    <name evidence="12" type="ORF">QYE76_069936</name>
</gene>
<comment type="caution">
    <text evidence="12">The sequence shown here is derived from an EMBL/GenBank/DDBJ whole genome shotgun (WGS) entry which is preliminary data.</text>
</comment>
<keyword evidence="7" id="KW-0809">Transit peptide</keyword>
<dbReference type="GO" id="GO:0006633">
    <property type="term" value="P:fatty acid biosynthetic process"/>
    <property type="evidence" value="ECO:0007669"/>
    <property type="project" value="UniProtKB-KW"/>
</dbReference>
<dbReference type="GO" id="GO:0009570">
    <property type="term" value="C:chloroplast stroma"/>
    <property type="evidence" value="ECO:0007669"/>
    <property type="project" value="TreeGrafter"/>
</dbReference>
<comment type="similarity">
    <text evidence="3">Belongs to the fatty acid desaturase type 2 family.</text>
</comment>
<dbReference type="InterPro" id="IPR009078">
    <property type="entry name" value="Ferritin-like_SF"/>
</dbReference>
<evidence type="ECO:0000256" key="6">
    <source>
        <dbReference type="ARBA" id="ARBA00022832"/>
    </source>
</evidence>
<keyword evidence="9" id="KW-0408">Iron</keyword>
<keyword evidence="5" id="KW-0479">Metal-binding</keyword>
<comment type="cofactor">
    <cofactor evidence="1">
        <name>Fe(2+)</name>
        <dbReference type="ChEBI" id="CHEBI:29033"/>
    </cofactor>
</comment>
<evidence type="ECO:0000313" key="12">
    <source>
        <dbReference type="EMBL" id="KAK1652131.1"/>
    </source>
</evidence>
<reference evidence="12" key="1">
    <citation type="submission" date="2023-07" db="EMBL/GenBank/DDBJ databases">
        <title>A chromosome-level genome assembly of Lolium multiflorum.</title>
        <authorList>
            <person name="Chen Y."/>
            <person name="Copetti D."/>
            <person name="Kolliker R."/>
            <person name="Studer B."/>
        </authorList>
    </citation>
    <scope>NUCLEOTIDE SEQUENCE</scope>
    <source>
        <strain evidence="12">02402/16</strain>
        <tissue evidence="12">Leaf</tissue>
    </source>
</reference>
<evidence type="ECO:0000256" key="2">
    <source>
        <dbReference type="ARBA" id="ARBA00004872"/>
    </source>
</evidence>
<comment type="pathway">
    <text evidence="2">Lipid metabolism; fatty acid metabolism.</text>
</comment>
<evidence type="ECO:0000256" key="10">
    <source>
        <dbReference type="ARBA" id="ARBA00023098"/>
    </source>
</evidence>
<name>A0AAD8SHB3_LOLMU</name>
<dbReference type="GO" id="GO:0045300">
    <property type="term" value="F:stearoyl-[ACP] desaturase activity"/>
    <property type="evidence" value="ECO:0007669"/>
    <property type="project" value="InterPro"/>
</dbReference>
<keyword evidence="6" id="KW-0276">Fatty acid metabolism</keyword>
<dbReference type="AlphaFoldDB" id="A0AAD8SHB3"/>
<dbReference type="SUPFAM" id="SSF47240">
    <property type="entry name" value="Ferritin-like"/>
    <property type="match status" value="1"/>
</dbReference>
<dbReference type="Gene3D" id="1.10.620.20">
    <property type="entry name" value="Ribonucleotide Reductase, subunit A"/>
    <property type="match status" value="1"/>
</dbReference>
<keyword evidence="11" id="KW-0275">Fatty acid biosynthesis</keyword>
<protein>
    <submittedName>
        <fullName evidence="12">Uncharacterized protein</fullName>
    </submittedName>
</protein>
<keyword evidence="10" id="KW-0443">Lipid metabolism</keyword>
<evidence type="ECO:0000256" key="4">
    <source>
        <dbReference type="ARBA" id="ARBA00022516"/>
    </source>
</evidence>
<dbReference type="PANTHER" id="PTHR31155">
    <property type="entry name" value="ACYL- ACYL-CARRIER-PROTEIN DESATURASE-RELATED"/>
    <property type="match status" value="1"/>
</dbReference>
<proteinExistence type="inferred from homology"/>
<evidence type="ECO:0000256" key="3">
    <source>
        <dbReference type="ARBA" id="ARBA00008749"/>
    </source>
</evidence>
<dbReference type="Proteomes" id="UP001231189">
    <property type="component" value="Unassembled WGS sequence"/>
</dbReference>
<evidence type="ECO:0000256" key="5">
    <source>
        <dbReference type="ARBA" id="ARBA00022723"/>
    </source>
</evidence>
<evidence type="ECO:0000256" key="8">
    <source>
        <dbReference type="ARBA" id="ARBA00023002"/>
    </source>
</evidence>
<dbReference type="InterPro" id="IPR005067">
    <property type="entry name" value="Fatty_acid_desaturase-2"/>
</dbReference>
<organism evidence="12 13">
    <name type="scientific">Lolium multiflorum</name>
    <name type="common">Italian ryegrass</name>
    <name type="synonym">Lolium perenne subsp. multiflorum</name>
    <dbReference type="NCBI Taxonomy" id="4521"/>
    <lineage>
        <taxon>Eukaryota</taxon>
        <taxon>Viridiplantae</taxon>
        <taxon>Streptophyta</taxon>
        <taxon>Embryophyta</taxon>
        <taxon>Tracheophyta</taxon>
        <taxon>Spermatophyta</taxon>
        <taxon>Magnoliopsida</taxon>
        <taxon>Liliopsida</taxon>
        <taxon>Poales</taxon>
        <taxon>Poaceae</taxon>
        <taxon>BOP clade</taxon>
        <taxon>Pooideae</taxon>
        <taxon>Poodae</taxon>
        <taxon>Poeae</taxon>
        <taxon>Poeae Chloroplast Group 2 (Poeae type)</taxon>
        <taxon>Loliodinae</taxon>
        <taxon>Loliinae</taxon>
        <taxon>Lolium</taxon>
    </lineage>
</organism>
<keyword evidence="8" id="KW-0560">Oxidoreductase</keyword>
<evidence type="ECO:0000256" key="11">
    <source>
        <dbReference type="ARBA" id="ARBA00023160"/>
    </source>
</evidence>
<keyword evidence="13" id="KW-1185">Reference proteome</keyword>
<evidence type="ECO:0000256" key="9">
    <source>
        <dbReference type="ARBA" id="ARBA00023004"/>
    </source>
</evidence>
<evidence type="ECO:0000256" key="1">
    <source>
        <dbReference type="ARBA" id="ARBA00001954"/>
    </source>
</evidence>
<dbReference type="GO" id="GO:0046872">
    <property type="term" value="F:metal ion binding"/>
    <property type="evidence" value="ECO:0007669"/>
    <property type="project" value="UniProtKB-KW"/>
</dbReference>
<evidence type="ECO:0000256" key="7">
    <source>
        <dbReference type="ARBA" id="ARBA00022946"/>
    </source>
</evidence>
<accession>A0AAD8SHB3</accession>
<dbReference type="Pfam" id="PF03405">
    <property type="entry name" value="FA_desaturase_2"/>
    <property type="match status" value="1"/>
</dbReference>